<protein>
    <recommendedName>
        <fullName evidence="4">Beta-amylase</fullName>
        <ecNumber evidence="4">3.2.1.2</ecNumber>
    </recommendedName>
</protein>
<keyword evidence="7" id="KW-1185">Reference proteome</keyword>
<dbReference type="InterPro" id="IPR036510">
    <property type="entry name" value="Ribosomal_bS20_sf"/>
</dbReference>
<dbReference type="AlphaFoldDB" id="A0A540MAM3"/>
<proteinExistence type="inferred from homology"/>
<dbReference type="GO" id="GO:0005840">
    <property type="term" value="C:ribosome"/>
    <property type="evidence" value="ECO:0007669"/>
    <property type="project" value="InterPro"/>
</dbReference>
<feature type="region of interest" description="Disordered" evidence="5">
    <location>
        <begin position="313"/>
        <end position="362"/>
    </location>
</feature>
<accession>A0A540MAM3</accession>
<comment type="catalytic activity">
    <reaction evidence="4">
        <text>Hydrolysis of (1-&gt;4)-alpha-D-glucosidic linkages in polysaccharides so as to remove successive maltose units from the non-reducing ends of the chains.</text>
        <dbReference type="EC" id="3.2.1.2"/>
    </reaction>
</comment>
<keyword evidence="3 4" id="KW-0624">Polysaccharide degradation</keyword>
<sequence>MKAVSKLVNKDSSVHQVATKKPDSAVKRAWQAENRRIYNKSQKSEIKTRMRKVMMSFHECGGDVGDDVHIPLSHRVTEIGQKNPDIYLTNKEGKHNTERLTWGIDKERVLRGHTAVEVYFDYLRSFRVEFDEFFEEGIISEIEVGLGPCGELQILLILNNMVGNILVLVNSSENLKILDWGEDGIAIAAEAAALWASFQQEVAVWHKLDHPNIPKPITHKRLIEKELEGFGIRFWSRFSGNPKRGIEGYGPEGEKDTQIQVFTFPHLEDATQVLSISVFLSAAKALELGRHLSLGLQRHRRAKQRTVIGSARGVVEETETASSRIEGEAKEESVAEGGSVSKQKSEPNGNTIPKLQTVESLD</sequence>
<comment type="similarity">
    <text evidence="1 4">Belongs to the glycosyl hydrolase 14 family.</text>
</comment>
<feature type="region of interest" description="Disordered" evidence="5">
    <location>
        <begin position="1"/>
        <end position="21"/>
    </location>
</feature>
<dbReference type="PANTHER" id="PTHR31352">
    <property type="entry name" value="BETA-AMYLASE 1, CHLOROPLASTIC"/>
    <property type="match status" value="1"/>
</dbReference>
<dbReference type="SUPFAM" id="SSF46992">
    <property type="entry name" value="Ribosomal protein S20"/>
    <property type="match status" value="1"/>
</dbReference>
<dbReference type="STRING" id="106549.A0A540MAM3"/>
<dbReference type="EC" id="3.2.1.2" evidence="4"/>
<evidence type="ECO:0000256" key="3">
    <source>
        <dbReference type="ARBA" id="ARBA00023326"/>
    </source>
</evidence>
<dbReference type="Gene3D" id="3.20.20.80">
    <property type="entry name" value="Glycosidases"/>
    <property type="match status" value="1"/>
</dbReference>
<comment type="caution">
    <text evidence="6">The sequence shown here is derived from an EMBL/GenBank/DDBJ whole genome shotgun (WGS) entry which is preliminary data.</text>
</comment>
<dbReference type="GO" id="GO:0003723">
    <property type="term" value="F:RNA binding"/>
    <property type="evidence" value="ECO:0007669"/>
    <property type="project" value="InterPro"/>
</dbReference>
<dbReference type="InterPro" id="IPR001554">
    <property type="entry name" value="Glyco_hydro_14"/>
</dbReference>
<dbReference type="GO" id="GO:0000272">
    <property type="term" value="P:polysaccharide catabolic process"/>
    <property type="evidence" value="ECO:0007669"/>
    <property type="project" value="UniProtKB-KW"/>
</dbReference>
<evidence type="ECO:0000256" key="1">
    <source>
        <dbReference type="ARBA" id="ARBA00005652"/>
    </source>
</evidence>
<evidence type="ECO:0000256" key="5">
    <source>
        <dbReference type="SAM" id="MobiDB-lite"/>
    </source>
</evidence>
<feature type="compositionally biased region" description="Polar residues" evidence="5">
    <location>
        <begin position="340"/>
        <end position="362"/>
    </location>
</feature>
<dbReference type="GO" id="GO:0016161">
    <property type="term" value="F:beta-amylase activity"/>
    <property type="evidence" value="ECO:0007669"/>
    <property type="project" value="UniProtKB-EC"/>
</dbReference>
<dbReference type="GO" id="GO:0006412">
    <property type="term" value="P:translation"/>
    <property type="evidence" value="ECO:0007669"/>
    <property type="project" value="InterPro"/>
</dbReference>
<gene>
    <name evidence="6" type="ORF">C1H46_018885</name>
</gene>
<dbReference type="InterPro" id="IPR017853">
    <property type="entry name" value="GH"/>
</dbReference>
<organism evidence="6 7">
    <name type="scientific">Malus baccata</name>
    <name type="common">Siberian crab apple</name>
    <name type="synonym">Pyrus baccata</name>
    <dbReference type="NCBI Taxonomy" id="106549"/>
    <lineage>
        <taxon>Eukaryota</taxon>
        <taxon>Viridiplantae</taxon>
        <taxon>Streptophyta</taxon>
        <taxon>Embryophyta</taxon>
        <taxon>Tracheophyta</taxon>
        <taxon>Spermatophyta</taxon>
        <taxon>Magnoliopsida</taxon>
        <taxon>eudicotyledons</taxon>
        <taxon>Gunneridae</taxon>
        <taxon>Pentapetalae</taxon>
        <taxon>rosids</taxon>
        <taxon>fabids</taxon>
        <taxon>Rosales</taxon>
        <taxon>Rosaceae</taxon>
        <taxon>Amygdaloideae</taxon>
        <taxon>Maleae</taxon>
        <taxon>Malus</taxon>
    </lineage>
</organism>
<evidence type="ECO:0000256" key="2">
    <source>
        <dbReference type="ARBA" id="ARBA00023277"/>
    </source>
</evidence>
<keyword evidence="4" id="KW-0326">Glycosidase</keyword>
<keyword evidence="2 4" id="KW-0119">Carbohydrate metabolism</keyword>
<evidence type="ECO:0000313" key="7">
    <source>
        <dbReference type="Proteomes" id="UP000315295"/>
    </source>
</evidence>
<dbReference type="Proteomes" id="UP000315295">
    <property type="component" value="Unassembled WGS sequence"/>
</dbReference>
<keyword evidence="4" id="KW-0378">Hydrolase</keyword>
<dbReference type="Pfam" id="PF01373">
    <property type="entry name" value="Glyco_hydro_14"/>
    <property type="match status" value="1"/>
</dbReference>
<evidence type="ECO:0000256" key="4">
    <source>
        <dbReference type="RuleBase" id="RU000509"/>
    </source>
</evidence>
<dbReference type="PANTHER" id="PTHR31352:SF47">
    <property type="entry name" value="BETA-AMYLASE 7"/>
    <property type="match status" value="1"/>
</dbReference>
<reference evidence="6 7" key="1">
    <citation type="journal article" date="2019" name="G3 (Bethesda)">
        <title>Sequencing of a Wild Apple (Malus baccata) Genome Unravels the Differences Between Cultivated and Wild Apple Species Regarding Disease Resistance and Cold Tolerance.</title>
        <authorList>
            <person name="Chen X."/>
        </authorList>
    </citation>
    <scope>NUCLEOTIDE SEQUENCE [LARGE SCALE GENOMIC DNA]</scope>
    <source>
        <strain evidence="7">cv. Shandingzi</strain>
        <tissue evidence="6">Leaves</tissue>
    </source>
</reference>
<dbReference type="GO" id="GO:0003735">
    <property type="term" value="F:structural constituent of ribosome"/>
    <property type="evidence" value="ECO:0007669"/>
    <property type="project" value="InterPro"/>
</dbReference>
<dbReference type="EMBL" id="VIEB01000312">
    <property type="protein sequence ID" value="TQD95529.1"/>
    <property type="molecule type" value="Genomic_DNA"/>
</dbReference>
<evidence type="ECO:0000313" key="6">
    <source>
        <dbReference type="EMBL" id="TQD95529.1"/>
    </source>
</evidence>
<name>A0A540MAM3_MALBA</name>
<dbReference type="SUPFAM" id="SSF51445">
    <property type="entry name" value="(Trans)glycosidases"/>
    <property type="match status" value="1"/>
</dbReference>